<dbReference type="Pfam" id="PF09745">
    <property type="entry name" value="NSRP1_N"/>
    <property type="match status" value="1"/>
</dbReference>
<gene>
    <name evidence="5" type="ORF">MKW94_008797</name>
</gene>
<feature type="region of interest" description="Disordered" evidence="3">
    <location>
        <begin position="1"/>
        <end position="33"/>
    </location>
</feature>
<evidence type="ECO:0000256" key="3">
    <source>
        <dbReference type="SAM" id="MobiDB-lite"/>
    </source>
</evidence>
<comment type="caution">
    <text evidence="5">The sequence shown here is derived from an EMBL/GenBank/DDBJ whole genome shotgun (WGS) entry which is preliminary data.</text>
</comment>
<feature type="region of interest" description="Disordered" evidence="3">
    <location>
        <begin position="200"/>
        <end position="238"/>
    </location>
</feature>
<organism evidence="5 6">
    <name type="scientific">Papaver nudicaule</name>
    <name type="common">Iceland poppy</name>
    <dbReference type="NCBI Taxonomy" id="74823"/>
    <lineage>
        <taxon>Eukaryota</taxon>
        <taxon>Viridiplantae</taxon>
        <taxon>Streptophyta</taxon>
        <taxon>Embryophyta</taxon>
        <taxon>Tracheophyta</taxon>
        <taxon>Spermatophyta</taxon>
        <taxon>Magnoliopsida</taxon>
        <taxon>Ranunculales</taxon>
        <taxon>Papaveraceae</taxon>
        <taxon>Papaveroideae</taxon>
        <taxon>Papaver</taxon>
    </lineage>
</organism>
<dbReference type="GO" id="GO:0000381">
    <property type="term" value="P:regulation of alternative mRNA splicing, via spliceosome"/>
    <property type="evidence" value="ECO:0007669"/>
    <property type="project" value="InterPro"/>
</dbReference>
<dbReference type="Proteomes" id="UP001177140">
    <property type="component" value="Unassembled WGS sequence"/>
</dbReference>
<name>A0AA41SFR5_PAPNU</name>
<feature type="compositionally biased region" description="Basic and acidic residues" evidence="3">
    <location>
        <begin position="212"/>
        <end position="230"/>
    </location>
</feature>
<evidence type="ECO:0000256" key="2">
    <source>
        <dbReference type="ARBA" id="ARBA00023054"/>
    </source>
</evidence>
<keyword evidence="2" id="KW-0175">Coiled coil</keyword>
<evidence type="ECO:0000313" key="5">
    <source>
        <dbReference type="EMBL" id="MCL7034275.1"/>
    </source>
</evidence>
<sequence>MKNYGLQLRVQPSQQKKQSSKRRPLHPPISSAADDVAFDYDGVYDQMVEATTHNLMQDRQEKKSKYIQTIMAKAKERERDDEVVHERELEISIAYKKNRAKLAKWCYQEKDDVTKKNDIRDFYFNLRKYVTFGAGGSESSVTVKKEVKVDTVTSKIDVSPVIKPPSSSAAEKDGDVPAEINVYTSDRKVVPTDSLHVISNVEPKPIADQSDQDPHKKREAALSAAKERFLVRKRAKQQ</sequence>
<evidence type="ECO:0000259" key="4">
    <source>
        <dbReference type="Pfam" id="PF09745"/>
    </source>
</evidence>
<evidence type="ECO:0000313" key="6">
    <source>
        <dbReference type="Proteomes" id="UP001177140"/>
    </source>
</evidence>
<protein>
    <recommendedName>
        <fullName evidence="4">Nuclear speckle splicing regulatory protein 1 N-terminal domain-containing protein</fullName>
    </recommendedName>
</protein>
<reference evidence="5" key="1">
    <citation type="submission" date="2022-03" db="EMBL/GenBank/DDBJ databases">
        <title>A functionally conserved STORR gene fusion in Papaver species that diverged 16.8 million years ago.</title>
        <authorList>
            <person name="Catania T."/>
        </authorList>
    </citation>
    <scope>NUCLEOTIDE SEQUENCE</scope>
    <source>
        <strain evidence="5">S-191538</strain>
    </source>
</reference>
<comment type="similarity">
    <text evidence="1">Belongs to the NSRP1 family.</text>
</comment>
<dbReference type="PANTHER" id="PTHR30060">
    <property type="entry name" value="INNER MEMBRANE PROTEIN"/>
    <property type="match status" value="1"/>
</dbReference>
<accession>A0AA41SFR5</accession>
<dbReference type="AlphaFoldDB" id="A0AA41SFR5"/>
<keyword evidence="6" id="KW-1185">Reference proteome</keyword>
<proteinExistence type="inferred from homology"/>
<dbReference type="InterPro" id="IPR018612">
    <property type="entry name" value="NSRP1_N"/>
</dbReference>
<feature type="domain" description="Nuclear speckle splicing regulatory protein 1 N-terminal" evidence="4">
    <location>
        <begin position="32"/>
        <end position="90"/>
    </location>
</feature>
<dbReference type="EMBL" id="JAJJMA010143792">
    <property type="protein sequence ID" value="MCL7034275.1"/>
    <property type="molecule type" value="Genomic_DNA"/>
</dbReference>
<dbReference type="PANTHER" id="PTHR30060:SF0">
    <property type="entry name" value="COILED-COIL PROTEIN (DUF2040)-RELATED"/>
    <property type="match status" value="1"/>
</dbReference>
<evidence type="ECO:0000256" key="1">
    <source>
        <dbReference type="ARBA" id="ARBA00010126"/>
    </source>
</evidence>